<evidence type="ECO:0000313" key="2">
    <source>
        <dbReference type="Proteomes" id="UP001177744"/>
    </source>
</evidence>
<reference evidence="1" key="1">
    <citation type="submission" date="2023-06" db="EMBL/GenBank/DDBJ databases">
        <title>Reference genome for the Northern bat (Eptesicus nilssonii), a most northern bat species.</title>
        <authorList>
            <person name="Laine V.N."/>
            <person name="Pulliainen A.T."/>
            <person name="Lilley T.M."/>
        </authorList>
    </citation>
    <scope>NUCLEOTIDE SEQUENCE</scope>
    <source>
        <strain evidence="1">BLF_Eptnil</strain>
        <tissue evidence="1">Kidney</tissue>
    </source>
</reference>
<organism evidence="1 2">
    <name type="scientific">Cnephaeus nilssonii</name>
    <name type="common">Northern bat</name>
    <name type="synonym">Eptesicus nilssonii</name>
    <dbReference type="NCBI Taxonomy" id="3371016"/>
    <lineage>
        <taxon>Eukaryota</taxon>
        <taxon>Metazoa</taxon>
        <taxon>Chordata</taxon>
        <taxon>Craniata</taxon>
        <taxon>Vertebrata</taxon>
        <taxon>Euteleostomi</taxon>
        <taxon>Mammalia</taxon>
        <taxon>Eutheria</taxon>
        <taxon>Laurasiatheria</taxon>
        <taxon>Chiroptera</taxon>
        <taxon>Yangochiroptera</taxon>
        <taxon>Vespertilionidae</taxon>
        <taxon>Cnephaeus</taxon>
    </lineage>
</organism>
<dbReference type="Proteomes" id="UP001177744">
    <property type="component" value="Unassembled WGS sequence"/>
</dbReference>
<evidence type="ECO:0000313" key="1">
    <source>
        <dbReference type="EMBL" id="KAK1336288.1"/>
    </source>
</evidence>
<dbReference type="EMBL" id="JAULJE010000013">
    <property type="protein sequence ID" value="KAK1336288.1"/>
    <property type="molecule type" value="Genomic_DNA"/>
</dbReference>
<name>A0AA40HRV9_CNENI</name>
<dbReference type="AlphaFoldDB" id="A0AA40HRV9"/>
<accession>A0AA40HRV9</accession>
<keyword evidence="2" id="KW-1185">Reference proteome</keyword>
<sequence>MHYFILCEINADSSWSPMSWSLVPFELLPQYWSFEQVKPRRKQLGHKCSVLQSSTAFNHSVAGSCISHPLPPWLCVPAQGLGSVAAALLKGPRLGCEWRQGARVTLELRLEAWMWANCSATSPTGAQNVPGMRKRKS</sequence>
<comment type="caution">
    <text evidence="1">The sequence shown here is derived from an EMBL/GenBank/DDBJ whole genome shotgun (WGS) entry which is preliminary data.</text>
</comment>
<protein>
    <submittedName>
        <fullName evidence="1">Uncharacterized protein</fullName>
    </submittedName>
</protein>
<proteinExistence type="predicted"/>
<gene>
    <name evidence="1" type="ORF">QTO34_004093</name>
</gene>